<dbReference type="EMBL" id="WIGO01000560">
    <property type="protein sequence ID" value="KAF6808857.1"/>
    <property type="molecule type" value="Genomic_DNA"/>
</dbReference>
<sequence>MVRLLLEHGADPNAAYHSLSSLSPEWHATWQEEVEHTYPSNVGFGFACGRVVQLVMQLGHRDVVDALLEGGADIGPPHPEWPVSGHFCPLVPRSMYLKVAAGLEEAARTRGG</sequence>
<keyword evidence="2" id="KW-1185">Reference proteome</keyword>
<dbReference type="Proteomes" id="UP000654918">
    <property type="component" value="Unassembled WGS sequence"/>
</dbReference>
<dbReference type="InterPro" id="IPR036770">
    <property type="entry name" value="Ankyrin_rpt-contain_sf"/>
</dbReference>
<reference evidence="1" key="1">
    <citation type="journal article" date="2020" name="Phytopathology">
        <title>Genome Sequence Resources of Colletotrichum truncatum, C. plurivorum, C. musicola, and C. sojae: Four Species Pathogenic to Soybean (Glycine max).</title>
        <authorList>
            <person name="Rogerio F."/>
            <person name="Boufleur T.R."/>
            <person name="Ciampi-Guillardi M."/>
            <person name="Sukno S.A."/>
            <person name="Thon M.R."/>
            <person name="Massola Junior N.S."/>
            <person name="Baroncelli R."/>
        </authorList>
    </citation>
    <scope>NUCLEOTIDE SEQUENCE</scope>
    <source>
        <strain evidence="1">LFN00145</strain>
    </source>
</reference>
<name>A0A8H6J9B3_9PEZI</name>
<evidence type="ECO:0000313" key="1">
    <source>
        <dbReference type="EMBL" id="KAF6808857.1"/>
    </source>
</evidence>
<proteinExistence type="predicted"/>
<dbReference type="AlphaFoldDB" id="A0A8H6J9B3"/>
<gene>
    <name evidence="1" type="ORF">CPLU01_15604</name>
</gene>
<accession>A0A8H6J9B3</accession>
<protein>
    <recommendedName>
        <fullName evidence="3">Ankyrin repeat protein</fullName>
    </recommendedName>
</protein>
<comment type="caution">
    <text evidence="1">The sequence shown here is derived from an EMBL/GenBank/DDBJ whole genome shotgun (WGS) entry which is preliminary data.</text>
</comment>
<organism evidence="1 2">
    <name type="scientific">Colletotrichum plurivorum</name>
    <dbReference type="NCBI Taxonomy" id="2175906"/>
    <lineage>
        <taxon>Eukaryota</taxon>
        <taxon>Fungi</taxon>
        <taxon>Dikarya</taxon>
        <taxon>Ascomycota</taxon>
        <taxon>Pezizomycotina</taxon>
        <taxon>Sordariomycetes</taxon>
        <taxon>Hypocreomycetidae</taxon>
        <taxon>Glomerellales</taxon>
        <taxon>Glomerellaceae</taxon>
        <taxon>Colletotrichum</taxon>
        <taxon>Colletotrichum orchidearum species complex</taxon>
    </lineage>
</organism>
<dbReference type="Gene3D" id="1.25.40.20">
    <property type="entry name" value="Ankyrin repeat-containing domain"/>
    <property type="match status" value="1"/>
</dbReference>
<evidence type="ECO:0000313" key="2">
    <source>
        <dbReference type="Proteomes" id="UP000654918"/>
    </source>
</evidence>
<evidence type="ECO:0008006" key="3">
    <source>
        <dbReference type="Google" id="ProtNLM"/>
    </source>
</evidence>